<evidence type="ECO:0000256" key="1">
    <source>
        <dbReference type="SAM" id="Phobius"/>
    </source>
</evidence>
<protein>
    <submittedName>
        <fullName evidence="2">Uncharacterized protein</fullName>
    </submittedName>
</protein>
<dbReference type="AlphaFoldDB" id="D4H8I6"/>
<dbReference type="EMBL" id="CP001968">
    <property type="protein sequence ID" value="ADD68335.1"/>
    <property type="molecule type" value="Genomic_DNA"/>
</dbReference>
<dbReference type="eggNOG" id="ENOG50311EQ">
    <property type="taxonomic scope" value="Bacteria"/>
</dbReference>
<accession>D4H8I6</accession>
<proteinExistence type="predicted"/>
<gene>
    <name evidence="2" type="ordered locus">Dacet_1566</name>
</gene>
<reference evidence="2 3" key="1">
    <citation type="journal article" date="2010" name="Stand. Genomic Sci.">
        <title>Complete genome sequence of Denitrovibrio acetiphilus type strain (N2460).</title>
        <authorList>
            <person name="Kiss H."/>
            <person name="Lang E."/>
            <person name="Lapidus A."/>
            <person name="Copeland A."/>
            <person name="Nolan M."/>
            <person name="Glavina Del Rio T."/>
            <person name="Chen F."/>
            <person name="Lucas S."/>
            <person name="Tice H."/>
            <person name="Cheng J.F."/>
            <person name="Han C."/>
            <person name="Goodwin L."/>
            <person name="Pitluck S."/>
            <person name="Liolios K."/>
            <person name="Pati A."/>
            <person name="Ivanova N."/>
            <person name="Mavromatis K."/>
            <person name="Chen A."/>
            <person name="Palaniappan K."/>
            <person name="Land M."/>
            <person name="Hauser L."/>
            <person name="Chang Y.J."/>
            <person name="Jeffries C.D."/>
            <person name="Detter J.C."/>
            <person name="Brettin T."/>
            <person name="Spring S."/>
            <person name="Rohde M."/>
            <person name="Goker M."/>
            <person name="Woyke T."/>
            <person name="Bristow J."/>
            <person name="Eisen J.A."/>
            <person name="Markowitz V."/>
            <person name="Hugenholtz P."/>
            <person name="Kyrpides N.C."/>
            <person name="Klenk H.P."/>
        </authorList>
    </citation>
    <scope>NUCLEOTIDE SEQUENCE [LARGE SCALE GENOMIC DNA]</scope>
    <source>
        <strain evidence="3">DSM 12809 / NBRC 114555 / N2460</strain>
    </source>
</reference>
<dbReference type="OrthoDB" id="366465at2"/>
<feature type="transmembrane region" description="Helical" evidence="1">
    <location>
        <begin position="242"/>
        <end position="261"/>
    </location>
</feature>
<dbReference type="HOGENOM" id="CLU_042032_0_0_0"/>
<sequence>MSKHINVRVHNTKTLEIKLEYIPADQPDTSDYVIDLYLSMPANMSINENTYEKRYFYYDLFRSIRLKSPDFMLNKYYNRLKNFDESCSGEIHEKSCVYTFKKFITGYRSMLRNSAGALGKTSIEADIEYLLENVHKNRSVFRRLHREFGDKHPMFSMADEFTSIVTNIYLVRLYEKIRHHNKILNTIKSELKYRRKHFPMSVPGDEDQNSRLISRYDYLKGYFYNVLSLRAKRKAGDKAVKNFLYASAAGLSMIIATVIAFWAQQRYGNFTLAFFVALVVGYMFKDRIKDGVRSLLEKLASPIIYDYVTLIYESSGEYAMGKTWERAGFVEGNRLNADIDISRTDNRNILHFNKKVHIKNSKIKKLLDPEIHGITDLMRLNISRFTSGLEEPLALMYSVRDEKLEKTFAEKIYDVEVFLQIAASGRSETLKGIMTLTAKGIKNFRIV</sequence>
<feature type="transmembrane region" description="Helical" evidence="1">
    <location>
        <begin position="267"/>
        <end position="284"/>
    </location>
</feature>
<dbReference type="RefSeq" id="WP_013010849.1">
    <property type="nucleotide sequence ID" value="NC_013943.1"/>
</dbReference>
<evidence type="ECO:0000313" key="3">
    <source>
        <dbReference type="Proteomes" id="UP000002012"/>
    </source>
</evidence>
<keyword evidence="3" id="KW-1185">Reference proteome</keyword>
<evidence type="ECO:0000313" key="2">
    <source>
        <dbReference type="EMBL" id="ADD68335.1"/>
    </source>
</evidence>
<keyword evidence="1" id="KW-1133">Transmembrane helix</keyword>
<dbReference type="Proteomes" id="UP000002012">
    <property type="component" value="Chromosome"/>
</dbReference>
<dbReference type="STRING" id="522772.Dacet_1566"/>
<keyword evidence="1" id="KW-0472">Membrane</keyword>
<dbReference type="KEGG" id="dap:Dacet_1566"/>
<dbReference type="PaxDb" id="522772-Dacet_1566"/>
<dbReference type="InParanoid" id="D4H8I6"/>
<organism evidence="2 3">
    <name type="scientific">Denitrovibrio acetiphilus (strain DSM 12809 / NBRC 114555 / N2460)</name>
    <dbReference type="NCBI Taxonomy" id="522772"/>
    <lineage>
        <taxon>Bacteria</taxon>
        <taxon>Pseudomonadati</taxon>
        <taxon>Deferribacterota</taxon>
        <taxon>Deferribacteres</taxon>
        <taxon>Deferribacterales</taxon>
        <taxon>Geovibrionaceae</taxon>
        <taxon>Denitrovibrio</taxon>
    </lineage>
</organism>
<name>D4H8I6_DENA2</name>
<keyword evidence="1" id="KW-0812">Transmembrane</keyword>